<evidence type="ECO:0000313" key="4">
    <source>
        <dbReference type="EMBL" id="XDS45213.1"/>
    </source>
</evidence>
<dbReference type="Gene3D" id="3.40.50.300">
    <property type="entry name" value="P-loop containing nucleotide triphosphate hydrolases"/>
    <property type="match status" value="1"/>
</dbReference>
<dbReference type="CDD" id="cd03230">
    <property type="entry name" value="ABC_DR_subfamily_A"/>
    <property type="match status" value="1"/>
</dbReference>
<dbReference type="AlphaFoldDB" id="A0AB39U881"/>
<dbReference type="KEGG" id="baqk:QN215_03620"/>
<dbReference type="EMBL" id="CP129674">
    <property type="protein sequence ID" value="XDS45213.1"/>
    <property type="molecule type" value="Genomic_DNA"/>
</dbReference>
<proteinExistence type="predicted"/>
<protein>
    <submittedName>
        <fullName evidence="4">ABC transporter ATP-binding protein</fullName>
    </submittedName>
</protein>
<dbReference type="GO" id="GO:0005524">
    <property type="term" value="F:ATP binding"/>
    <property type="evidence" value="ECO:0007669"/>
    <property type="project" value="UniProtKB-KW"/>
</dbReference>
<evidence type="ECO:0000256" key="2">
    <source>
        <dbReference type="ARBA" id="ARBA00022840"/>
    </source>
</evidence>
<dbReference type="PANTHER" id="PTHR43158:SF10">
    <property type="entry name" value="ABC TRANSPORTER ATP-BINDING PROTEIN YTRB"/>
    <property type="match status" value="1"/>
</dbReference>
<name>A0AB39U881_9BIFI</name>
<dbReference type="RefSeq" id="WP_369344752.1">
    <property type="nucleotide sequence ID" value="NZ_CP129674.1"/>
</dbReference>
<dbReference type="InterPro" id="IPR003593">
    <property type="entry name" value="AAA+_ATPase"/>
</dbReference>
<keyword evidence="1" id="KW-0547">Nucleotide-binding</keyword>
<gene>
    <name evidence="4" type="ORF">QN215_03620</name>
</gene>
<organism evidence="4">
    <name type="scientific">Bifidobacterium aquikefiricola</name>
    <dbReference type="NCBI Taxonomy" id="3059038"/>
    <lineage>
        <taxon>Bacteria</taxon>
        <taxon>Bacillati</taxon>
        <taxon>Actinomycetota</taxon>
        <taxon>Actinomycetes</taxon>
        <taxon>Bifidobacteriales</taxon>
        <taxon>Bifidobacteriaceae</taxon>
        <taxon>Bifidobacterium</taxon>
    </lineage>
</organism>
<dbReference type="GO" id="GO:0016887">
    <property type="term" value="F:ATP hydrolysis activity"/>
    <property type="evidence" value="ECO:0007669"/>
    <property type="project" value="InterPro"/>
</dbReference>
<dbReference type="PANTHER" id="PTHR43158">
    <property type="entry name" value="SKFA PEPTIDE EXPORT ATP-BINDING PROTEIN SKFE"/>
    <property type="match status" value="1"/>
</dbReference>
<accession>A0AB39U881</accession>
<dbReference type="InterPro" id="IPR003439">
    <property type="entry name" value="ABC_transporter-like_ATP-bd"/>
</dbReference>
<feature type="domain" description="ABC transporter" evidence="3">
    <location>
        <begin position="2"/>
        <end position="228"/>
    </location>
</feature>
<sequence>MIELRSITKTFDAHAALSDISLSIPTGSIYGLVGTNGSGKTTLLKMLAGVLTQDSGTIAYDGQPVYENVDIKRQIAFVPDDLTYFNRFTLQDAGSLTAGIYAQTWNQELFMTAVHQFNLDPHMQFSKMSKGMRKQGVCCLVFARQPQYMLLDEPLDGLDPIVRKSIWELIVDATADRSMTAVISSHNLRELEGYCDHVCAIKAGKVAIAQDIEELKSDIHKLQLSFGSQRQPSDAMLAPLHILHEHDRGSISYLIVRNTPEELRSFVNRAHPVIFDEIPLTLEEIFIYELGEDSNEHTSTH</sequence>
<dbReference type="SUPFAM" id="SSF52540">
    <property type="entry name" value="P-loop containing nucleoside triphosphate hydrolases"/>
    <property type="match status" value="1"/>
</dbReference>
<dbReference type="SMART" id="SM00382">
    <property type="entry name" value="AAA"/>
    <property type="match status" value="1"/>
</dbReference>
<reference evidence="4" key="1">
    <citation type="submission" date="2023-07" db="EMBL/GenBank/DDBJ databases">
        <title>Bifidobacterium aquikefiriaerophilum sp. nov. and Bifidobacterium eccum sp. nov., isolated from water kefir.</title>
        <authorList>
            <person name="Breselge S."/>
            <person name="Bellassi P."/>
            <person name="Barcenilla C."/>
            <person name="Alvarez-Ordonez A."/>
            <person name="Morelli L."/>
            <person name="Cotter P.D."/>
        </authorList>
    </citation>
    <scope>NUCLEOTIDE SEQUENCE</scope>
    <source>
        <strain evidence="4">WK041_4_12</strain>
    </source>
</reference>
<evidence type="ECO:0000259" key="3">
    <source>
        <dbReference type="PROSITE" id="PS50893"/>
    </source>
</evidence>
<evidence type="ECO:0000256" key="1">
    <source>
        <dbReference type="ARBA" id="ARBA00022741"/>
    </source>
</evidence>
<keyword evidence="2 4" id="KW-0067">ATP-binding</keyword>
<dbReference type="InterPro" id="IPR027417">
    <property type="entry name" value="P-loop_NTPase"/>
</dbReference>
<dbReference type="PROSITE" id="PS50893">
    <property type="entry name" value="ABC_TRANSPORTER_2"/>
    <property type="match status" value="1"/>
</dbReference>
<dbReference type="Pfam" id="PF00005">
    <property type="entry name" value="ABC_tran"/>
    <property type="match status" value="1"/>
</dbReference>